<dbReference type="InterPro" id="IPR054105">
    <property type="entry name" value="WHD_NrtR"/>
</dbReference>
<dbReference type="SUPFAM" id="SSF55811">
    <property type="entry name" value="Nudix"/>
    <property type="match status" value="1"/>
</dbReference>
<gene>
    <name evidence="2" type="ORF">C5750_19670</name>
</gene>
<dbReference type="PIRSF" id="PIRSF019423">
    <property type="entry name" value="NMN_biosyn"/>
    <property type="match status" value="1"/>
</dbReference>
<organism evidence="2 3">
    <name type="scientific">Phyllobacterium myrsinacearum</name>
    <dbReference type="NCBI Taxonomy" id="28101"/>
    <lineage>
        <taxon>Bacteria</taxon>
        <taxon>Pseudomonadati</taxon>
        <taxon>Pseudomonadota</taxon>
        <taxon>Alphaproteobacteria</taxon>
        <taxon>Hyphomicrobiales</taxon>
        <taxon>Phyllobacteriaceae</taxon>
        <taxon>Phyllobacterium</taxon>
    </lineage>
</organism>
<sequence length="321" mass="36192">MTATAAPNAVEINLSAAIAAVADNDPLILTTPASDDAQRDELPFGPFNPLAHRTFETGLREWVAEQTPLRLGYVEQLYTFGDRGRHKTAEDRDLHIVSVGYLALTRITDDNRETLRKSGARWRSWYSFLPWEDWRGGKPAMIDDTIRPALCQWAEQGNSHARLSRFRLAFGDEGIAWDEERVLERYELLYEAGLVTEAVRDGRADPPALTGHLGLPMSFDHRRILATAISRLRAKLKYRPVVFELMPPTFTLTALQETVEAISGRHLHKQNFRRLVEGTELVEPTGAEQTQARGRPAALYRFRHNVLEERSVAGLRVGGRG</sequence>
<dbReference type="Gene3D" id="1.10.10.10">
    <property type="entry name" value="Winged helix-like DNA-binding domain superfamily/Winged helix DNA-binding domain"/>
    <property type="match status" value="1"/>
</dbReference>
<reference evidence="2 3" key="1">
    <citation type="submission" date="2018-02" db="EMBL/GenBank/DDBJ databases">
        <title>The draft genome of Phyllobacterium myrsinacearum DSM5892.</title>
        <authorList>
            <person name="Li L."/>
            <person name="Liu L."/>
            <person name="Zhang X."/>
            <person name="Wang T."/>
        </authorList>
    </citation>
    <scope>NUCLEOTIDE SEQUENCE [LARGE SCALE GENOMIC DNA]</scope>
    <source>
        <strain evidence="2 3">DSM 5892</strain>
    </source>
</reference>
<accession>A0A2S9JDT2</accession>
<dbReference type="EMBL" id="PVBT01000006">
    <property type="protein sequence ID" value="PRD51060.1"/>
    <property type="molecule type" value="Genomic_DNA"/>
</dbReference>
<name>A0A2S9JDT2_9HYPH</name>
<evidence type="ECO:0000259" key="1">
    <source>
        <dbReference type="Pfam" id="PF21906"/>
    </source>
</evidence>
<dbReference type="Pfam" id="PF21906">
    <property type="entry name" value="WHD_NrtR"/>
    <property type="match status" value="1"/>
</dbReference>
<dbReference type="OrthoDB" id="9786141at2"/>
<dbReference type="Proteomes" id="UP000238563">
    <property type="component" value="Unassembled WGS sequence"/>
</dbReference>
<dbReference type="RefSeq" id="WP_105735879.1">
    <property type="nucleotide sequence ID" value="NZ_PVBT01000006.1"/>
</dbReference>
<dbReference type="InterPro" id="IPR015797">
    <property type="entry name" value="NUDIX_hydrolase-like_dom_sf"/>
</dbReference>
<feature type="domain" description="NrtR DNA-binding winged helix" evidence="1">
    <location>
        <begin position="242"/>
        <end position="302"/>
    </location>
</feature>
<dbReference type="AlphaFoldDB" id="A0A2S9JDT2"/>
<comment type="caution">
    <text evidence="2">The sequence shown here is derived from an EMBL/GenBank/DDBJ whole genome shotgun (WGS) entry which is preliminary data.</text>
</comment>
<dbReference type="SUPFAM" id="SSF46785">
    <property type="entry name" value="Winged helix' DNA-binding domain"/>
    <property type="match status" value="1"/>
</dbReference>
<proteinExistence type="predicted"/>
<evidence type="ECO:0000313" key="2">
    <source>
        <dbReference type="EMBL" id="PRD51060.1"/>
    </source>
</evidence>
<protein>
    <submittedName>
        <fullName evidence="2">NAD regulator</fullName>
    </submittedName>
</protein>
<dbReference type="Gene3D" id="3.90.79.10">
    <property type="entry name" value="Nucleoside Triphosphate Pyrophosphohydrolase"/>
    <property type="match status" value="1"/>
</dbReference>
<dbReference type="InterPro" id="IPR036388">
    <property type="entry name" value="WH-like_DNA-bd_sf"/>
</dbReference>
<dbReference type="InterPro" id="IPR011213">
    <property type="entry name" value="NMN_biosyn"/>
</dbReference>
<keyword evidence="3" id="KW-1185">Reference proteome</keyword>
<dbReference type="InterPro" id="IPR036390">
    <property type="entry name" value="WH_DNA-bd_sf"/>
</dbReference>
<dbReference type="FunFam" id="1.10.10.10:FF:000611">
    <property type="entry name" value="Transcriptional repressor of nicotinamide riboside utilization NrtR"/>
    <property type="match status" value="1"/>
</dbReference>
<evidence type="ECO:0000313" key="3">
    <source>
        <dbReference type="Proteomes" id="UP000238563"/>
    </source>
</evidence>